<feature type="domain" description="G-protein coupled receptors family 1 profile" evidence="6">
    <location>
        <begin position="17"/>
        <end position="89"/>
    </location>
</feature>
<dbReference type="PROSITE" id="PS50262">
    <property type="entry name" value="G_PROTEIN_RECEP_F1_2"/>
    <property type="match status" value="1"/>
</dbReference>
<reference evidence="7" key="1">
    <citation type="submission" date="2012-09" db="EMBL/GenBank/DDBJ databases">
        <authorList>
            <person name="Martin A.A."/>
        </authorList>
    </citation>
    <scope>NUCLEOTIDE SEQUENCE</scope>
</reference>
<name>A0A0K0DLZ9_ANGCA</name>
<reference evidence="8" key="2">
    <citation type="submission" date="2017-02" db="UniProtKB">
        <authorList>
            <consortium name="WormBaseParasite"/>
        </authorList>
    </citation>
    <scope>IDENTIFICATION</scope>
</reference>
<feature type="transmembrane region" description="Helical" evidence="5">
    <location>
        <begin position="6"/>
        <end position="26"/>
    </location>
</feature>
<evidence type="ECO:0000256" key="5">
    <source>
        <dbReference type="SAM" id="Phobius"/>
    </source>
</evidence>
<dbReference type="Proteomes" id="UP000035642">
    <property type="component" value="Unassembled WGS sequence"/>
</dbReference>
<evidence type="ECO:0000256" key="4">
    <source>
        <dbReference type="ARBA" id="ARBA00023136"/>
    </source>
</evidence>
<keyword evidence="4 5" id="KW-0472">Membrane</keyword>
<feature type="transmembrane region" description="Helical" evidence="5">
    <location>
        <begin position="38"/>
        <end position="59"/>
    </location>
</feature>
<keyword evidence="7" id="KW-1185">Reference proteome</keyword>
<dbReference type="AlphaFoldDB" id="A0A0K0DLZ9"/>
<evidence type="ECO:0000256" key="2">
    <source>
        <dbReference type="ARBA" id="ARBA00022692"/>
    </source>
</evidence>
<evidence type="ECO:0000313" key="7">
    <source>
        <dbReference type="Proteomes" id="UP000035642"/>
    </source>
</evidence>
<organism evidence="7 8">
    <name type="scientific">Angiostrongylus cantonensis</name>
    <name type="common">Rat lungworm</name>
    <dbReference type="NCBI Taxonomy" id="6313"/>
    <lineage>
        <taxon>Eukaryota</taxon>
        <taxon>Metazoa</taxon>
        <taxon>Ecdysozoa</taxon>
        <taxon>Nematoda</taxon>
        <taxon>Chromadorea</taxon>
        <taxon>Rhabditida</taxon>
        <taxon>Rhabditina</taxon>
        <taxon>Rhabditomorpha</taxon>
        <taxon>Strongyloidea</taxon>
        <taxon>Metastrongylidae</taxon>
        <taxon>Angiostrongylus</taxon>
    </lineage>
</organism>
<protein>
    <submittedName>
        <fullName evidence="8">G_PROTEIN_RECEP_F1_2 domain-containing protein</fullName>
    </submittedName>
</protein>
<dbReference type="Gene3D" id="1.20.1070.10">
    <property type="entry name" value="Rhodopsin 7-helix transmembrane proteins"/>
    <property type="match status" value="1"/>
</dbReference>
<dbReference type="GO" id="GO:0016020">
    <property type="term" value="C:membrane"/>
    <property type="evidence" value="ECO:0007669"/>
    <property type="project" value="UniProtKB-SubCell"/>
</dbReference>
<evidence type="ECO:0000259" key="6">
    <source>
        <dbReference type="PROSITE" id="PS50262"/>
    </source>
</evidence>
<comment type="subcellular location">
    <subcellularLocation>
        <location evidence="1">Membrane</location>
    </subcellularLocation>
</comment>
<evidence type="ECO:0000313" key="8">
    <source>
        <dbReference type="WBParaSite" id="ACAC_0001267301-mRNA-1"/>
    </source>
</evidence>
<sequence length="89" mass="10141">LLVFFGLESLGVLAIIGNISLIYVLIRIKYLNKASFILIFNLAVADVMHAIVTTCYFYPPIILKRIHVGELFVRLFNIIDWTAWAITLT</sequence>
<dbReference type="SUPFAM" id="SSF81321">
    <property type="entry name" value="Family A G protein-coupled receptor-like"/>
    <property type="match status" value="1"/>
</dbReference>
<keyword evidence="3 5" id="KW-1133">Transmembrane helix</keyword>
<keyword evidence="2 5" id="KW-0812">Transmembrane</keyword>
<dbReference type="WBParaSite" id="ACAC_0001267301-mRNA-1">
    <property type="protein sequence ID" value="ACAC_0001267301-mRNA-1"/>
    <property type="gene ID" value="ACAC_0001267301"/>
</dbReference>
<dbReference type="InterPro" id="IPR017452">
    <property type="entry name" value="GPCR_Rhodpsn_7TM"/>
</dbReference>
<proteinExistence type="predicted"/>
<evidence type="ECO:0000256" key="3">
    <source>
        <dbReference type="ARBA" id="ARBA00022989"/>
    </source>
</evidence>
<evidence type="ECO:0000256" key="1">
    <source>
        <dbReference type="ARBA" id="ARBA00004370"/>
    </source>
</evidence>
<accession>A0A0K0DLZ9</accession>